<evidence type="ECO:0000313" key="4">
    <source>
        <dbReference type="Proteomes" id="UP001460270"/>
    </source>
</evidence>
<dbReference type="EMBL" id="JBBPFD010000017">
    <property type="protein sequence ID" value="KAK7891780.1"/>
    <property type="molecule type" value="Genomic_DNA"/>
</dbReference>
<feature type="domain" description="PX" evidence="2">
    <location>
        <begin position="68"/>
        <end position="202"/>
    </location>
</feature>
<feature type="compositionally biased region" description="Polar residues" evidence="1">
    <location>
        <begin position="359"/>
        <end position="379"/>
    </location>
</feature>
<dbReference type="Pfam" id="PF00787">
    <property type="entry name" value="PX"/>
    <property type="match status" value="1"/>
</dbReference>
<evidence type="ECO:0000256" key="1">
    <source>
        <dbReference type="SAM" id="MobiDB-lite"/>
    </source>
</evidence>
<feature type="region of interest" description="Disordered" evidence="1">
    <location>
        <begin position="319"/>
        <end position="379"/>
    </location>
</feature>
<dbReference type="GO" id="GO:0010008">
    <property type="term" value="C:endosome membrane"/>
    <property type="evidence" value="ECO:0007669"/>
    <property type="project" value="TreeGrafter"/>
</dbReference>
<keyword evidence="4" id="KW-1185">Reference proteome</keyword>
<dbReference type="GO" id="GO:0005829">
    <property type="term" value="C:cytosol"/>
    <property type="evidence" value="ECO:0007669"/>
    <property type="project" value="GOC"/>
</dbReference>
<sequence>MALMLCGLFQSARRSPSHLCLCPFDHYLVWRFSVGPALDLVLFQLSTLPQCSTRVPAILPTLSTNPQSPSVILAQITQHYCDGMNAYMAYKVFTQTTLAMFRSPTFSVRRRYSDFLGLYEKLSEKHGPNGYIVPPPPEKTCWVSSSSQNDQNEGGERRLIVCGLFERRRGALERYLQRVVSHPTLLQDPDVREFLEREELPRAVNTQALSGAGFLKMINRATDAVSKMTIKMNESDVWFEDKLQEVESADQQFRSFTLWSSLWFSTEKSRAEDWLQIVLEEEEKVVFGELRNKTKKQLELQLDKCLQDKKWGECYTIGNVVLKNPPNPKDQPGTDSQAKNERDHQPKNKETTSLKIKETTSPNLEQTTSPKMKESTSPNLEHTHVLKLKSTDSPNLEQTHRSNLEQTHCPNLEQTHSSYLESTHGTNLEQTHPSLEQKMTTNMKPLHMVHPQKIHQLKPLRISLTLAMSQTRSQICKVSPL</sequence>
<gene>
    <name evidence="3" type="ORF">WMY93_023743</name>
</gene>
<proteinExistence type="predicted"/>
<comment type="caution">
    <text evidence="3">The sequence shown here is derived from an EMBL/GenBank/DDBJ whole genome shotgun (WGS) entry which is preliminary data.</text>
</comment>
<evidence type="ECO:0000259" key="2">
    <source>
        <dbReference type="PROSITE" id="PS50195"/>
    </source>
</evidence>
<feature type="compositionally biased region" description="Basic and acidic residues" evidence="1">
    <location>
        <begin position="338"/>
        <end position="358"/>
    </location>
</feature>
<name>A0AAW0NG85_9GOBI</name>
<organism evidence="3 4">
    <name type="scientific">Mugilogobius chulae</name>
    <name type="common">yellowstripe goby</name>
    <dbReference type="NCBI Taxonomy" id="88201"/>
    <lineage>
        <taxon>Eukaryota</taxon>
        <taxon>Metazoa</taxon>
        <taxon>Chordata</taxon>
        <taxon>Craniata</taxon>
        <taxon>Vertebrata</taxon>
        <taxon>Euteleostomi</taxon>
        <taxon>Actinopterygii</taxon>
        <taxon>Neopterygii</taxon>
        <taxon>Teleostei</taxon>
        <taxon>Neoteleostei</taxon>
        <taxon>Acanthomorphata</taxon>
        <taxon>Gobiaria</taxon>
        <taxon>Gobiiformes</taxon>
        <taxon>Gobioidei</taxon>
        <taxon>Gobiidae</taxon>
        <taxon>Gobionellinae</taxon>
        <taxon>Mugilogobius</taxon>
    </lineage>
</organism>
<dbReference type="Pfam" id="PF09325">
    <property type="entry name" value="Vps5"/>
    <property type="match status" value="1"/>
</dbReference>
<dbReference type="PANTHER" id="PTHR10555:SF129">
    <property type="entry name" value="SORTING NEXIN-1"/>
    <property type="match status" value="1"/>
</dbReference>
<dbReference type="InterPro" id="IPR036871">
    <property type="entry name" value="PX_dom_sf"/>
</dbReference>
<dbReference type="InterPro" id="IPR001683">
    <property type="entry name" value="PX_dom"/>
</dbReference>
<dbReference type="PROSITE" id="PS50195">
    <property type="entry name" value="PX"/>
    <property type="match status" value="1"/>
</dbReference>
<dbReference type="Gene3D" id="3.30.1520.10">
    <property type="entry name" value="Phox-like domain"/>
    <property type="match status" value="1"/>
</dbReference>
<dbReference type="AlphaFoldDB" id="A0AAW0NG85"/>
<dbReference type="GO" id="GO:0035091">
    <property type="term" value="F:phosphatidylinositol binding"/>
    <property type="evidence" value="ECO:0007669"/>
    <property type="project" value="InterPro"/>
</dbReference>
<protein>
    <recommendedName>
        <fullName evidence="2">PX domain-containing protein</fullName>
    </recommendedName>
</protein>
<evidence type="ECO:0000313" key="3">
    <source>
        <dbReference type="EMBL" id="KAK7891780.1"/>
    </source>
</evidence>
<dbReference type="InterPro" id="IPR015404">
    <property type="entry name" value="Vps5_C"/>
</dbReference>
<dbReference type="GO" id="GO:0034498">
    <property type="term" value="P:early endosome to Golgi transport"/>
    <property type="evidence" value="ECO:0007669"/>
    <property type="project" value="TreeGrafter"/>
</dbReference>
<accession>A0AAW0NG85</accession>
<dbReference type="SUPFAM" id="SSF64268">
    <property type="entry name" value="PX domain"/>
    <property type="match status" value="1"/>
</dbReference>
<reference evidence="4" key="1">
    <citation type="submission" date="2024-04" db="EMBL/GenBank/DDBJ databases">
        <title>Salinicola lusitanus LLJ914,a marine bacterium isolated from the Okinawa Trough.</title>
        <authorList>
            <person name="Li J."/>
        </authorList>
    </citation>
    <scope>NUCLEOTIDE SEQUENCE [LARGE SCALE GENOMIC DNA]</scope>
</reference>
<dbReference type="PANTHER" id="PTHR10555">
    <property type="entry name" value="SORTING NEXIN"/>
    <property type="match status" value="1"/>
</dbReference>
<dbReference type="SMART" id="SM00312">
    <property type="entry name" value="PX"/>
    <property type="match status" value="1"/>
</dbReference>
<dbReference type="Proteomes" id="UP001460270">
    <property type="component" value="Unassembled WGS sequence"/>
</dbReference>